<dbReference type="SUPFAM" id="SSF51735">
    <property type="entry name" value="NAD(P)-binding Rossmann-fold domains"/>
    <property type="match status" value="1"/>
</dbReference>
<dbReference type="PANTHER" id="PTHR43245">
    <property type="entry name" value="BIFUNCTIONAL POLYMYXIN RESISTANCE PROTEIN ARNA"/>
    <property type="match status" value="1"/>
</dbReference>
<gene>
    <name evidence="1" type="ORF">OBBRIDRAFT_796233</name>
</gene>
<dbReference type="PANTHER" id="PTHR43245:SF11">
    <property type="entry name" value="LD23561P"/>
    <property type="match status" value="1"/>
</dbReference>
<dbReference type="Gene3D" id="3.40.50.720">
    <property type="entry name" value="NAD(P)-binding Rossmann-like Domain"/>
    <property type="match status" value="1"/>
</dbReference>
<proteinExistence type="predicted"/>
<dbReference type="InterPro" id="IPR036291">
    <property type="entry name" value="NAD(P)-bd_dom_sf"/>
</dbReference>
<sequence length="421" mass="47027">MSDKPTAIIFGGLNTCSRALAQFLVPLDGEPLVKNLRIVDKYSVNPPTTYLGAEFPQVLKKPNVEYRQANLTVPATVKSCFDPPAGQDPYTYVFDLSGEIQWDRPEKVQISTTFQVAQHIGREAAARGVAAYVRIQHPFYECRERSGKEKDWAEHDDAKPDGVLGTWWHESLRALAAIDGLNLVILRTAYVYGPYVDYGLIISWTITCAVYGYLKQPLKGLWSPGKHPTHTVHVTDVAGAMWACAKWMAERGRAKANEEAGEEILPALQGRDGQDVQGIVPAGTKVVAPLFNIEDDSKTTYLDLINTLVQFFGTTFEFHSFLTNTMAKFKLEDVVEEINEQHVSTWTQMLGASNPPVTQMHLSQRAYMDPYALRKHSVAFPADKIKALVGYALARPTFGRETIAEMVDKFKQEGSWPRVES</sequence>
<dbReference type="OrthoDB" id="16464at2759"/>
<evidence type="ECO:0000313" key="2">
    <source>
        <dbReference type="Proteomes" id="UP000250043"/>
    </source>
</evidence>
<protein>
    <submittedName>
        <fullName evidence="1">Uncharacterized protein</fullName>
    </submittedName>
</protein>
<evidence type="ECO:0000313" key="1">
    <source>
        <dbReference type="EMBL" id="OCH87408.1"/>
    </source>
</evidence>
<name>A0A8E2AMI3_9APHY</name>
<accession>A0A8E2AMI3</accession>
<reference evidence="1 2" key="1">
    <citation type="submission" date="2016-07" db="EMBL/GenBank/DDBJ databases">
        <title>Draft genome of the white-rot fungus Obba rivulosa 3A-2.</title>
        <authorList>
            <consortium name="DOE Joint Genome Institute"/>
            <person name="Miettinen O."/>
            <person name="Riley R."/>
            <person name="Acob R."/>
            <person name="Barry K."/>
            <person name="Cullen D."/>
            <person name="De Vries R."/>
            <person name="Hainaut M."/>
            <person name="Hatakka A."/>
            <person name="Henrissat B."/>
            <person name="Hilden K."/>
            <person name="Kuo R."/>
            <person name="Labutti K."/>
            <person name="Lipzen A."/>
            <person name="Makela M.R."/>
            <person name="Sandor L."/>
            <person name="Spatafora J.W."/>
            <person name="Grigoriev I.V."/>
            <person name="Hibbett D.S."/>
        </authorList>
    </citation>
    <scope>NUCLEOTIDE SEQUENCE [LARGE SCALE GENOMIC DNA]</scope>
    <source>
        <strain evidence="1 2">3A-2</strain>
    </source>
</reference>
<dbReference type="AlphaFoldDB" id="A0A8E2AMI3"/>
<organism evidence="1 2">
    <name type="scientific">Obba rivulosa</name>
    <dbReference type="NCBI Taxonomy" id="1052685"/>
    <lineage>
        <taxon>Eukaryota</taxon>
        <taxon>Fungi</taxon>
        <taxon>Dikarya</taxon>
        <taxon>Basidiomycota</taxon>
        <taxon>Agaricomycotina</taxon>
        <taxon>Agaricomycetes</taxon>
        <taxon>Polyporales</taxon>
        <taxon>Gelatoporiaceae</taxon>
        <taxon>Obba</taxon>
    </lineage>
</organism>
<keyword evidence="2" id="KW-1185">Reference proteome</keyword>
<dbReference type="InterPro" id="IPR050177">
    <property type="entry name" value="Lipid_A_modif_metabolic_enz"/>
</dbReference>
<dbReference type="Proteomes" id="UP000250043">
    <property type="component" value="Unassembled WGS sequence"/>
</dbReference>
<dbReference type="EMBL" id="KV722486">
    <property type="protein sequence ID" value="OCH87408.1"/>
    <property type="molecule type" value="Genomic_DNA"/>
</dbReference>